<dbReference type="GO" id="GO:0005770">
    <property type="term" value="C:late endosome"/>
    <property type="evidence" value="ECO:0007669"/>
    <property type="project" value="TreeGrafter"/>
</dbReference>
<feature type="compositionally biased region" description="Basic and acidic residues" evidence="7">
    <location>
        <begin position="309"/>
        <end position="320"/>
    </location>
</feature>
<evidence type="ECO:0000256" key="2">
    <source>
        <dbReference type="ARBA" id="ARBA00022448"/>
    </source>
</evidence>
<protein>
    <submittedName>
        <fullName evidence="8">Uncharacterized protein</fullName>
    </submittedName>
</protein>
<feature type="region of interest" description="Disordered" evidence="7">
    <location>
        <begin position="1082"/>
        <end position="1112"/>
    </location>
</feature>
<dbReference type="PANTHER" id="PTHR16082">
    <property type="entry name" value="AP-5 COMPLEX SUBUNIT MU-1"/>
    <property type="match status" value="1"/>
</dbReference>
<feature type="region of interest" description="Disordered" evidence="7">
    <location>
        <begin position="1363"/>
        <end position="1384"/>
    </location>
</feature>
<feature type="compositionally biased region" description="Polar residues" evidence="7">
    <location>
        <begin position="730"/>
        <end position="739"/>
    </location>
</feature>
<dbReference type="InterPro" id="IPR039591">
    <property type="entry name" value="AP5M1"/>
</dbReference>
<keyword evidence="2" id="KW-0813">Transport</keyword>
<evidence type="ECO:0000256" key="4">
    <source>
        <dbReference type="ARBA" id="ARBA00023136"/>
    </source>
</evidence>
<feature type="region of interest" description="Disordered" evidence="7">
    <location>
        <begin position="693"/>
        <end position="739"/>
    </location>
</feature>
<keyword evidence="6" id="KW-0175">Coiled coil</keyword>
<dbReference type="EMBL" id="OA565941">
    <property type="protein sequence ID" value="CAD7197991.1"/>
    <property type="molecule type" value="Genomic_DNA"/>
</dbReference>
<evidence type="ECO:0000256" key="5">
    <source>
        <dbReference type="ARBA" id="ARBA00029433"/>
    </source>
</evidence>
<dbReference type="GO" id="GO:0016197">
    <property type="term" value="P:endosomal transport"/>
    <property type="evidence" value="ECO:0007669"/>
    <property type="project" value="TreeGrafter"/>
</dbReference>
<evidence type="ECO:0000313" key="8">
    <source>
        <dbReference type="EMBL" id="CAD7197991.1"/>
    </source>
</evidence>
<dbReference type="SUPFAM" id="SSF49447">
    <property type="entry name" value="Second domain of Mu2 adaptin subunit (ap50) of ap2 adaptor"/>
    <property type="match status" value="1"/>
</dbReference>
<comment type="similarity">
    <text evidence="1">Belongs to the adaptor complexes medium subunit family.</text>
</comment>
<sequence length="1457" mass="161425">MHATGQLVTIMPSHTQIMGVGVAGDDMSPAFLANDASVSMHKAFNPNGMDGPSISPPPLLDFYPYITSNNFRPVSAPPVCQDWDQRSLVVCPGCAPCSLCLPPCLAGRQRPSYLTGRLGGRWGAGGGRRHVWSCLDPFYSRNGGFQTLSCHHPYIYMLSGSQRLSSWFATNESGSSQCESVDRRVQCSFGACRGSVYVTGVDQRVRRLCIAGHCPVSCVRQHTPISLKELAKVAARATGRVVRNSRLEKGEVSASVSLDQQHFLDELKSIVKYVKSISKVQNAPRGPNCNKTTQLDCWNSNKVGHLRSQCREKRISEQSRQRPSRLTGGLEGPREVWGEDGDTSGVVWILFTLEMEDSRPLAVTTPIYTCSAIARDSVLGSRLMSPGVSIAKVWTGESSVRVARAGVVCTAQERTSESSVHVAHVGVVCTAWERTSESSVRLAHVGVVCTAREWTSESAPLCIAGHHLVSCVRQSTESMSELVEYVSISLPFGRPITCDVSIANNLINSTTTGKVKPSRKNFKKAWCCEVCRSVNACASAEEDNVDLVSVSDLSSSDQIISLFKHLNTKSAKLQESVNFVSAKNDDVLKQISSCLAEIASLKSEVSNLKTINQSLSEKNVFLENKINSLEKYTRRNNMEIQDMIQTPNENLEENLAMLGQAVEVELEVDDIEIAHRLPTRCANRERGLPPPVIVRFASRRKREEAMGETETRGERKRKKGGGGERKRQKSQGTPQEQQRSRLLTLIPSWSRPFQLLGDAARTCVRFAMLVSPPYSSLMHPVWNSTLHKGKAQVKVSVKEEIRCIQYNNPNAHDTLDVYGVISCMPQVEGSIPEILLQFSHSETVNNIKTLNNGLHELSAKCSPTSTFENRNQDPPQLMEIHSEGYAVIAYKIDAATSDETSAVAINDLVPMTKDITINKAVREKPPPVHPTEIRTSISPSSAVELNTTSALANYATEADPEVPGLILGTYRFSEKSFQSIWKAVGLERGSNPDLPVIGSLVYCENDALHHATTEVGLCCLKSRQSYASAQQLYSAMHGNSPTSSDGVMFSGPKKRELILCESHVLLPGATVKAEWGMGALHPQPRKEFGPPWNKSAPPPQPKSLSGEKSRCTVWKSHPNKSRKVYVLFRLLTVEPTASFRTRDPDQPITAKQISTIALGLDDKTRYSQGRPEHVIVIFTFAVNCSTCDRDLHLRHKLLNMRPRSSPSPRISQHVIVIFTFTANCSTCDRDLHLPRKLLNMRPRISQHATAILTFTATWPACDHRTFDFELLSQVERGHVNKFIREVKSHDNDSVLKQQISPVADSLAWLFEKERERERERERPLNSRRRLLMRGKPQEMKVLCCGDLRLEFESQAPRRWQTKLDEPDDYSSFPPMLEKPPPVHPTEIRTSISPSSAVELNTTSALANYANEAAGAATYLFTSFICPHEEKFDAIPEPLEAPGIECGLYGSVAKNFDH</sequence>
<dbReference type="GO" id="GO:0030119">
    <property type="term" value="C:AP-type membrane coat adaptor complex"/>
    <property type="evidence" value="ECO:0007669"/>
    <property type="project" value="TreeGrafter"/>
</dbReference>
<dbReference type="InterPro" id="IPR036168">
    <property type="entry name" value="AP2_Mu_C_sf"/>
</dbReference>
<evidence type="ECO:0000256" key="6">
    <source>
        <dbReference type="SAM" id="Coils"/>
    </source>
</evidence>
<reference evidence="8" key="1">
    <citation type="submission" date="2020-11" db="EMBL/GenBank/DDBJ databases">
        <authorList>
            <person name="Tran Van P."/>
        </authorList>
    </citation>
    <scope>NUCLEOTIDE SEQUENCE</scope>
</reference>
<proteinExistence type="inferred from homology"/>
<accession>A0A7R8VGZ1</accession>
<dbReference type="PANTHER" id="PTHR16082:SF2">
    <property type="entry name" value="AP-5 COMPLEX SUBUNIT MU-1"/>
    <property type="match status" value="1"/>
</dbReference>
<dbReference type="GO" id="GO:0005764">
    <property type="term" value="C:lysosome"/>
    <property type="evidence" value="ECO:0007669"/>
    <property type="project" value="TreeGrafter"/>
</dbReference>
<evidence type="ECO:0000256" key="1">
    <source>
        <dbReference type="ARBA" id="ARBA00005324"/>
    </source>
</evidence>
<feature type="region of interest" description="Disordered" evidence="7">
    <location>
        <begin position="309"/>
        <end position="335"/>
    </location>
</feature>
<feature type="coiled-coil region" evidence="6">
    <location>
        <begin position="598"/>
        <end position="632"/>
    </location>
</feature>
<name>A0A7R8VGZ1_TIMDO</name>
<dbReference type="GO" id="GO:0015031">
    <property type="term" value="P:protein transport"/>
    <property type="evidence" value="ECO:0007669"/>
    <property type="project" value="UniProtKB-KW"/>
</dbReference>
<feature type="compositionally biased region" description="Basic and acidic residues" evidence="7">
    <location>
        <begin position="701"/>
        <end position="713"/>
    </location>
</feature>
<gene>
    <name evidence="8" type="ORF">TDIB3V08_LOCUS4281</name>
</gene>
<organism evidence="8">
    <name type="scientific">Timema douglasi</name>
    <name type="common">Walking stick</name>
    <dbReference type="NCBI Taxonomy" id="61478"/>
    <lineage>
        <taxon>Eukaryota</taxon>
        <taxon>Metazoa</taxon>
        <taxon>Ecdysozoa</taxon>
        <taxon>Arthropoda</taxon>
        <taxon>Hexapoda</taxon>
        <taxon>Insecta</taxon>
        <taxon>Pterygota</taxon>
        <taxon>Neoptera</taxon>
        <taxon>Polyneoptera</taxon>
        <taxon>Phasmatodea</taxon>
        <taxon>Timematodea</taxon>
        <taxon>Timematoidea</taxon>
        <taxon>Timematidae</taxon>
        <taxon>Timema</taxon>
    </lineage>
</organism>
<comment type="subcellular location">
    <subcellularLocation>
        <location evidence="5">Endomembrane system</location>
        <topology evidence="5">Peripheral membrane protein</topology>
        <orientation evidence="5">Cytoplasmic side</orientation>
    </subcellularLocation>
</comment>
<dbReference type="GO" id="GO:0005829">
    <property type="term" value="C:cytosol"/>
    <property type="evidence" value="ECO:0007669"/>
    <property type="project" value="TreeGrafter"/>
</dbReference>
<evidence type="ECO:0000256" key="7">
    <source>
        <dbReference type="SAM" id="MobiDB-lite"/>
    </source>
</evidence>
<keyword evidence="3" id="KW-0653">Protein transport</keyword>
<evidence type="ECO:0000256" key="3">
    <source>
        <dbReference type="ARBA" id="ARBA00022927"/>
    </source>
</evidence>
<keyword evidence="4" id="KW-0472">Membrane</keyword>